<evidence type="ECO:0000313" key="8">
    <source>
        <dbReference type="Proteomes" id="UP000321058"/>
    </source>
</evidence>
<evidence type="ECO:0000256" key="2">
    <source>
        <dbReference type="ARBA" id="ARBA00022729"/>
    </source>
</evidence>
<evidence type="ECO:0000313" key="7">
    <source>
        <dbReference type="EMBL" id="GEP61478.1"/>
    </source>
</evidence>
<dbReference type="GO" id="GO:0016829">
    <property type="term" value="F:lyase activity"/>
    <property type="evidence" value="ECO:0007669"/>
    <property type="project" value="UniProtKB-KW"/>
</dbReference>
<dbReference type="InterPro" id="IPR008929">
    <property type="entry name" value="Chondroitin_lyas"/>
</dbReference>
<sequence length="583" mass="63936">MTLVASDVRRPGEPLVAGTRPTRSAPPRPTKANGSKNRGFGRWLLESGLYSLTLGYASPRSFFAVAPDSWPGDPAIGQRLLMGELLARGSAGAVAPESDDPPWRRSGASGLWVDALNGFAWLRDLRDCGDPAAAALAVRLVDDWSNREGRWSPVTWKREVLAERIVSWIRHYDWLATAADPEFPARFVFSLARQRTHLRRALRTGLVGHEAVAAFKALIFVDLAFLRDGKHFEKSLDQTLSRLAKFVKRYVLHDGIVAERAPQLQLAVLRHLIDVRSALGSAERRAPPEILAAIDRMAPLLRFYRHGDGGLALFNGAWEADRTLIDLVLARSGSSESAPTMALASGFQRLAAGTSLVITDAGSPPGRGMDGIAHAGTLSFEMSAAHERLIVNCGTFPGAPRDWRHFMRYTAAHSTAVVDDTNSSEITDHGSLEYRAGNVVVDRADNDGAQWLDMMHDGYRSLYGIIHRRRLWLSADGGDLRGEDTFTGHEGRMVTVPDKRFIVRFHLHPAVKATLAQSGQAVLMRLPSGRGWRLRASGAGIGLAESIYLGEEGRVRRTEQIVLVGQVPMEGSTVKWALTRMEG</sequence>
<dbReference type="EMBL" id="BKAJ01000227">
    <property type="protein sequence ID" value="GEP61478.1"/>
    <property type="molecule type" value="Genomic_DNA"/>
</dbReference>
<dbReference type="PANTHER" id="PTHR39210">
    <property type="entry name" value="HEPARIN-SULFATE LYASE"/>
    <property type="match status" value="1"/>
</dbReference>
<name>A0A512NR98_9HYPH</name>
<gene>
    <name evidence="7" type="ORF">RSO01_86440</name>
</gene>
<evidence type="ECO:0000259" key="6">
    <source>
        <dbReference type="Pfam" id="PF07940"/>
    </source>
</evidence>
<keyword evidence="3" id="KW-0574">Periplasm</keyword>
<dbReference type="Gene3D" id="2.70.98.70">
    <property type="match status" value="1"/>
</dbReference>
<dbReference type="Pfam" id="PF07940">
    <property type="entry name" value="Hepar_II_III_C"/>
    <property type="match status" value="1"/>
</dbReference>
<evidence type="ECO:0000256" key="5">
    <source>
        <dbReference type="SAM" id="MobiDB-lite"/>
    </source>
</evidence>
<keyword evidence="8" id="KW-1185">Reference proteome</keyword>
<keyword evidence="2" id="KW-0732">Signal</keyword>
<keyword evidence="4" id="KW-0456">Lyase</keyword>
<comment type="caution">
    <text evidence="7">The sequence shown here is derived from an EMBL/GenBank/DDBJ whole genome shotgun (WGS) entry which is preliminary data.</text>
</comment>
<dbReference type="PANTHER" id="PTHR39210:SF1">
    <property type="entry name" value="HEPARIN-SULFATE LYASE"/>
    <property type="match status" value="1"/>
</dbReference>
<feature type="domain" description="Heparinase II/III-like C-terminal" evidence="6">
    <location>
        <begin position="341"/>
        <end position="577"/>
    </location>
</feature>
<dbReference type="GO" id="GO:0042597">
    <property type="term" value="C:periplasmic space"/>
    <property type="evidence" value="ECO:0007669"/>
    <property type="project" value="UniProtKB-SubCell"/>
</dbReference>
<feature type="region of interest" description="Disordered" evidence="5">
    <location>
        <begin position="1"/>
        <end position="37"/>
    </location>
</feature>
<proteinExistence type="predicted"/>
<evidence type="ECO:0000256" key="4">
    <source>
        <dbReference type="ARBA" id="ARBA00023239"/>
    </source>
</evidence>
<dbReference type="AlphaFoldDB" id="A0A512NR98"/>
<dbReference type="OrthoDB" id="9787373at2"/>
<dbReference type="Gene3D" id="1.50.10.100">
    <property type="entry name" value="Chondroitin AC/alginate lyase"/>
    <property type="match status" value="1"/>
</dbReference>
<evidence type="ECO:0000256" key="1">
    <source>
        <dbReference type="ARBA" id="ARBA00004418"/>
    </source>
</evidence>
<evidence type="ECO:0000256" key="3">
    <source>
        <dbReference type="ARBA" id="ARBA00022764"/>
    </source>
</evidence>
<organism evidence="7 8">
    <name type="scientific">Reyranella soli</name>
    <dbReference type="NCBI Taxonomy" id="1230389"/>
    <lineage>
        <taxon>Bacteria</taxon>
        <taxon>Pseudomonadati</taxon>
        <taxon>Pseudomonadota</taxon>
        <taxon>Alphaproteobacteria</taxon>
        <taxon>Hyphomicrobiales</taxon>
        <taxon>Reyranellaceae</taxon>
        <taxon>Reyranella</taxon>
    </lineage>
</organism>
<dbReference type="RefSeq" id="WP_147156775.1">
    <property type="nucleotide sequence ID" value="NZ_BKAJ01000227.1"/>
</dbReference>
<comment type="subcellular location">
    <subcellularLocation>
        <location evidence="1">Periplasm</location>
    </subcellularLocation>
</comment>
<protein>
    <submittedName>
        <fullName evidence="7">Heparinase</fullName>
    </submittedName>
</protein>
<dbReference type="InterPro" id="IPR012480">
    <property type="entry name" value="Hepar_II_III_C"/>
</dbReference>
<dbReference type="Proteomes" id="UP000321058">
    <property type="component" value="Unassembled WGS sequence"/>
</dbReference>
<reference evidence="7 8" key="1">
    <citation type="submission" date="2019-07" db="EMBL/GenBank/DDBJ databases">
        <title>Whole genome shotgun sequence of Reyranella soli NBRC 108950.</title>
        <authorList>
            <person name="Hosoyama A."/>
            <person name="Uohara A."/>
            <person name="Ohji S."/>
            <person name="Ichikawa N."/>
        </authorList>
    </citation>
    <scope>NUCLEOTIDE SEQUENCE [LARGE SCALE GENOMIC DNA]</scope>
    <source>
        <strain evidence="7 8">NBRC 108950</strain>
    </source>
</reference>
<accession>A0A512NR98</accession>